<dbReference type="EMBL" id="CM035415">
    <property type="protein sequence ID" value="KAH7426605.1"/>
    <property type="molecule type" value="Genomic_DNA"/>
</dbReference>
<organism evidence="12 13">
    <name type="scientific">Ceratopteris richardii</name>
    <name type="common">Triangle waterfern</name>
    <dbReference type="NCBI Taxonomy" id="49495"/>
    <lineage>
        <taxon>Eukaryota</taxon>
        <taxon>Viridiplantae</taxon>
        <taxon>Streptophyta</taxon>
        <taxon>Embryophyta</taxon>
        <taxon>Tracheophyta</taxon>
        <taxon>Polypodiopsida</taxon>
        <taxon>Polypodiidae</taxon>
        <taxon>Polypodiales</taxon>
        <taxon>Pteridineae</taxon>
        <taxon>Pteridaceae</taxon>
        <taxon>Parkerioideae</taxon>
        <taxon>Ceratopteris</taxon>
    </lineage>
</organism>
<sequence length="298" mass="33253">MKNRSQSLLSDSKEHPTLEAINQLSGKSHQEYVYLHISMAATEDLFRREYSRRNLFEKALIKDAGGSMGSSKDNGIQPQQSRAGSPVFTPTTFDTNIVIITAALFFVLICALGMNAIIKFVLNWTRNLSHQSQTDGSSRRPTAGINKTELKSLPTAIYHHKKEPSDDTKYRDAAAQLDVSNDHEFHTQDPQCIICLNEFEEGEKIRVLPLCNHGFHMKCVDAWLLNHSSCPTCRADLTPIITDHHHAMNPRYGQHIKQSTQVKLEILISPSGALTPTVYRVVNSSLSSSHSAPDSNES</sequence>
<evidence type="ECO:0000313" key="13">
    <source>
        <dbReference type="Proteomes" id="UP000825935"/>
    </source>
</evidence>
<evidence type="ECO:0000256" key="3">
    <source>
        <dbReference type="ARBA" id="ARBA00022692"/>
    </source>
</evidence>
<dbReference type="Gene3D" id="3.30.40.10">
    <property type="entry name" value="Zinc/RING finger domain, C3HC4 (zinc finger)"/>
    <property type="match status" value="1"/>
</dbReference>
<keyword evidence="4" id="KW-0479">Metal-binding</keyword>
<dbReference type="OMA" id="NANAARC"/>
<keyword evidence="3 10" id="KW-0812">Transmembrane</keyword>
<evidence type="ECO:0000256" key="5">
    <source>
        <dbReference type="ARBA" id="ARBA00022833"/>
    </source>
</evidence>
<dbReference type="PROSITE" id="PS50089">
    <property type="entry name" value="ZF_RING_2"/>
    <property type="match status" value="1"/>
</dbReference>
<feature type="domain" description="RING-type" evidence="11">
    <location>
        <begin position="192"/>
        <end position="234"/>
    </location>
</feature>
<comment type="caution">
    <text evidence="12">The sequence shown here is derived from an EMBL/GenBank/DDBJ whole genome shotgun (WGS) entry which is preliminary data.</text>
</comment>
<dbReference type="GO" id="GO:0008270">
    <property type="term" value="F:zinc ion binding"/>
    <property type="evidence" value="ECO:0007669"/>
    <property type="project" value="UniProtKB-KW"/>
</dbReference>
<feature type="transmembrane region" description="Helical" evidence="10">
    <location>
        <begin position="97"/>
        <end position="122"/>
    </location>
</feature>
<evidence type="ECO:0000256" key="1">
    <source>
        <dbReference type="ARBA" id="ARBA00004167"/>
    </source>
</evidence>
<dbReference type="InterPro" id="IPR001841">
    <property type="entry name" value="Znf_RING"/>
</dbReference>
<dbReference type="SMART" id="SM00184">
    <property type="entry name" value="RING"/>
    <property type="match status" value="1"/>
</dbReference>
<keyword evidence="6 10" id="KW-1133">Transmembrane helix</keyword>
<dbReference type="InterPro" id="IPR044602">
    <property type="entry name" value="ATL10/ATL72-79-like"/>
</dbReference>
<dbReference type="GO" id="GO:0016020">
    <property type="term" value="C:membrane"/>
    <property type="evidence" value="ECO:0007669"/>
    <property type="project" value="UniProtKB-SubCell"/>
</dbReference>
<dbReference type="Pfam" id="PF13639">
    <property type="entry name" value="zf-RING_2"/>
    <property type="match status" value="1"/>
</dbReference>
<dbReference type="SUPFAM" id="SSF57850">
    <property type="entry name" value="RING/U-box"/>
    <property type="match status" value="1"/>
</dbReference>
<dbReference type="GO" id="GO:0016567">
    <property type="term" value="P:protein ubiquitination"/>
    <property type="evidence" value="ECO:0007669"/>
    <property type="project" value="InterPro"/>
</dbReference>
<keyword evidence="7 10" id="KW-0472">Membrane</keyword>
<evidence type="ECO:0000256" key="2">
    <source>
        <dbReference type="ARBA" id="ARBA00022679"/>
    </source>
</evidence>
<dbReference type="AlphaFoldDB" id="A0A8T2TYU3"/>
<comment type="subcellular location">
    <subcellularLocation>
        <location evidence="1">Membrane</location>
        <topology evidence="1">Single-pass membrane protein</topology>
    </subcellularLocation>
</comment>
<keyword evidence="9" id="KW-0863">Zinc-finger</keyword>
<evidence type="ECO:0000259" key="11">
    <source>
        <dbReference type="PROSITE" id="PS50089"/>
    </source>
</evidence>
<dbReference type="OrthoDB" id="8062037at2759"/>
<keyword evidence="5" id="KW-0862">Zinc</keyword>
<evidence type="ECO:0000256" key="6">
    <source>
        <dbReference type="ARBA" id="ARBA00022989"/>
    </source>
</evidence>
<evidence type="ECO:0000256" key="7">
    <source>
        <dbReference type="ARBA" id="ARBA00023136"/>
    </source>
</evidence>
<evidence type="ECO:0000313" key="12">
    <source>
        <dbReference type="EMBL" id="KAH7426605.1"/>
    </source>
</evidence>
<gene>
    <name evidence="12" type="ORF">KP509_10G008300</name>
</gene>
<dbReference type="Proteomes" id="UP000825935">
    <property type="component" value="Chromosome 10"/>
</dbReference>
<name>A0A8T2TYU3_CERRI</name>
<keyword evidence="13" id="KW-1185">Reference proteome</keyword>
<dbReference type="InterPro" id="IPR013083">
    <property type="entry name" value="Znf_RING/FYVE/PHD"/>
</dbReference>
<dbReference type="CDD" id="cd16461">
    <property type="entry name" value="RING-H2_EL5-like"/>
    <property type="match status" value="1"/>
</dbReference>
<evidence type="ECO:0000256" key="4">
    <source>
        <dbReference type="ARBA" id="ARBA00022723"/>
    </source>
</evidence>
<protein>
    <recommendedName>
        <fullName evidence="11">RING-type domain-containing protein</fullName>
    </recommendedName>
</protein>
<reference evidence="12" key="1">
    <citation type="submission" date="2021-08" db="EMBL/GenBank/DDBJ databases">
        <title>WGS assembly of Ceratopteris richardii.</title>
        <authorList>
            <person name="Marchant D.B."/>
            <person name="Chen G."/>
            <person name="Jenkins J."/>
            <person name="Shu S."/>
            <person name="Leebens-Mack J."/>
            <person name="Grimwood J."/>
            <person name="Schmutz J."/>
            <person name="Soltis P."/>
            <person name="Soltis D."/>
            <person name="Chen Z.-H."/>
        </authorList>
    </citation>
    <scope>NUCLEOTIDE SEQUENCE</scope>
    <source>
        <strain evidence="12">Whitten #5841</strain>
        <tissue evidence="12">Leaf</tissue>
    </source>
</reference>
<dbReference type="PANTHER" id="PTHR46905:SF7">
    <property type="entry name" value="RING-H2 FINGER PROTEIN ATL78"/>
    <property type="match status" value="1"/>
</dbReference>
<accession>A0A8T2TYU3</accession>
<dbReference type="GO" id="GO:0016740">
    <property type="term" value="F:transferase activity"/>
    <property type="evidence" value="ECO:0007669"/>
    <property type="project" value="UniProtKB-KW"/>
</dbReference>
<dbReference type="PANTHER" id="PTHR46905">
    <property type="entry name" value="RING-H2 FINGER PROTEIN ATL78"/>
    <property type="match status" value="1"/>
</dbReference>
<comment type="similarity">
    <text evidence="8">Belongs to the RING-type zinc finger family. ATL subfamily.</text>
</comment>
<keyword evidence="2" id="KW-0808">Transferase</keyword>
<proteinExistence type="inferred from homology"/>
<evidence type="ECO:0000256" key="9">
    <source>
        <dbReference type="PROSITE-ProRule" id="PRU00175"/>
    </source>
</evidence>
<evidence type="ECO:0000256" key="8">
    <source>
        <dbReference type="ARBA" id="ARBA00024209"/>
    </source>
</evidence>
<evidence type="ECO:0000256" key="10">
    <source>
        <dbReference type="SAM" id="Phobius"/>
    </source>
</evidence>